<gene>
    <name evidence="1" type="ORF">COV53_06770</name>
</gene>
<comment type="caution">
    <text evidence="1">The sequence shown here is derived from an EMBL/GenBank/DDBJ whole genome shotgun (WGS) entry which is preliminary data.</text>
</comment>
<protein>
    <submittedName>
        <fullName evidence="1">Uncharacterized protein</fullName>
    </submittedName>
</protein>
<dbReference type="EMBL" id="PCWS01000147">
    <property type="protein sequence ID" value="PIR07728.1"/>
    <property type="molecule type" value="Genomic_DNA"/>
</dbReference>
<dbReference type="AlphaFoldDB" id="A0A2H0NFQ1"/>
<reference evidence="1 2" key="1">
    <citation type="submission" date="2017-09" db="EMBL/GenBank/DDBJ databases">
        <title>Depth-based differentiation of microbial function through sediment-hosted aquifers and enrichment of novel symbionts in the deep terrestrial subsurface.</title>
        <authorList>
            <person name="Probst A.J."/>
            <person name="Ladd B."/>
            <person name="Jarett J.K."/>
            <person name="Geller-Mcgrath D.E."/>
            <person name="Sieber C.M."/>
            <person name="Emerson J.B."/>
            <person name="Anantharaman K."/>
            <person name="Thomas B.C."/>
            <person name="Malmstrom R."/>
            <person name="Stieglmeier M."/>
            <person name="Klingl A."/>
            <person name="Woyke T."/>
            <person name="Ryan C.M."/>
            <person name="Banfield J.F."/>
        </authorList>
    </citation>
    <scope>NUCLEOTIDE SEQUENCE [LARGE SCALE GENOMIC DNA]</scope>
    <source>
        <strain evidence="1">CG11_big_fil_rev_8_21_14_0_20_37_11</strain>
    </source>
</reference>
<dbReference type="Proteomes" id="UP000230707">
    <property type="component" value="Unassembled WGS sequence"/>
</dbReference>
<evidence type="ECO:0000313" key="1">
    <source>
        <dbReference type="EMBL" id="PIR07728.1"/>
    </source>
</evidence>
<sequence length="156" mass="18151">MALTDLTKYDLLDLLAANFYPDEKKEEIVSSYMKAFADYLSDRVADRLKEEDGEKLAELLRDPYVTPEVIENFYKGRIPEYDILLLGGTLLFKKTFLLDFYKEMLKKTKEVEDASNVLWSNMVTAAEKDEWGTVLDYAKQIEEKFLPSPHPSKYLD</sequence>
<name>A0A2H0NFQ1_9BACT</name>
<organism evidence="1 2">
    <name type="scientific">Candidatus Gottesmanbacteria bacterium CG11_big_fil_rev_8_21_14_0_20_37_11</name>
    <dbReference type="NCBI Taxonomy" id="1974575"/>
    <lineage>
        <taxon>Bacteria</taxon>
        <taxon>Candidatus Gottesmaniibacteriota</taxon>
    </lineage>
</organism>
<accession>A0A2H0NFQ1</accession>
<evidence type="ECO:0000313" key="2">
    <source>
        <dbReference type="Proteomes" id="UP000230707"/>
    </source>
</evidence>
<proteinExistence type="predicted"/>